<feature type="transmembrane region" description="Helical" evidence="1">
    <location>
        <begin position="20"/>
        <end position="37"/>
    </location>
</feature>
<protein>
    <submittedName>
        <fullName evidence="2">Uncharacterized protein</fullName>
    </submittedName>
</protein>
<evidence type="ECO:0000313" key="2">
    <source>
        <dbReference type="EMBL" id="GIJ05318.1"/>
    </source>
</evidence>
<sequence length="263" mass="27591">MTMENALQSVLVEMPQAAGIWLLLLAVAVVAGAVLVAPRRAAAGPAAPPAAPPADPADPADAELGEAARYAEEVAVAADRAAVTARRRHAEWIAAEAAVEVTWKAFEAADAAWRRAAGAAAYAEVVAASPAECERYLHRSATAACRRRELPMADLSDVLTHRNGWDPSLHPAAQEAALRRAVRDRRLAAHLAATEAERLTWRAADLAAAALSTLREEAFEAAFRAETQRPSGAADWLDAQLSLDVAAGVTTVPIARGEHALAG</sequence>
<keyword evidence="3" id="KW-1185">Reference proteome</keyword>
<reference evidence="2" key="1">
    <citation type="submission" date="2021-01" db="EMBL/GenBank/DDBJ databases">
        <title>Whole genome shotgun sequence of Spirilliplanes yamanashiensis NBRC 15828.</title>
        <authorList>
            <person name="Komaki H."/>
            <person name="Tamura T."/>
        </authorList>
    </citation>
    <scope>NUCLEOTIDE SEQUENCE</scope>
    <source>
        <strain evidence="2">NBRC 15828</strain>
    </source>
</reference>
<name>A0A8J3YCQ7_9ACTN</name>
<comment type="caution">
    <text evidence="2">The sequence shown here is derived from an EMBL/GenBank/DDBJ whole genome shotgun (WGS) entry which is preliminary data.</text>
</comment>
<keyword evidence="1" id="KW-0472">Membrane</keyword>
<keyword evidence="1" id="KW-1133">Transmembrane helix</keyword>
<organism evidence="2 3">
    <name type="scientific">Spirilliplanes yamanashiensis</name>
    <dbReference type="NCBI Taxonomy" id="42233"/>
    <lineage>
        <taxon>Bacteria</taxon>
        <taxon>Bacillati</taxon>
        <taxon>Actinomycetota</taxon>
        <taxon>Actinomycetes</taxon>
        <taxon>Micromonosporales</taxon>
        <taxon>Micromonosporaceae</taxon>
        <taxon>Spirilliplanes</taxon>
    </lineage>
</organism>
<evidence type="ECO:0000256" key="1">
    <source>
        <dbReference type="SAM" id="Phobius"/>
    </source>
</evidence>
<dbReference type="AlphaFoldDB" id="A0A8J3YCQ7"/>
<proteinExistence type="predicted"/>
<dbReference type="EMBL" id="BOOY01000032">
    <property type="protein sequence ID" value="GIJ05318.1"/>
    <property type="molecule type" value="Genomic_DNA"/>
</dbReference>
<evidence type="ECO:0000313" key="3">
    <source>
        <dbReference type="Proteomes" id="UP000652013"/>
    </source>
</evidence>
<gene>
    <name evidence="2" type="ORF">Sya03_46700</name>
</gene>
<keyword evidence="1" id="KW-0812">Transmembrane</keyword>
<accession>A0A8J3YCQ7</accession>
<dbReference type="Proteomes" id="UP000652013">
    <property type="component" value="Unassembled WGS sequence"/>
</dbReference>